<organism evidence="8 9">
    <name type="scientific">Rubrobacter xylanophilus</name>
    <dbReference type="NCBI Taxonomy" id="49319"/>
    <lineage>
        <taxon>Bacteria</taxon>
        <taxon>Bacillati</taxon>
        <taxon>Actinomycetota</taxon>
        <taxon>Rubrobacteria</taxon>
        <taxon>Rubrobacterales</taxon>
        <taxon>Rubrobacteraceae</taxon>
        <taxon>Rubrobacter</taxon>
    </lineage>
</organism>
<dbReference type="EMBL" id="AP019791">
    <property type="protein sequence ID" value="BBL79421.1"/>
    <property type="molecule type" value="Genomic_DNA"/>
</dbReference>
<keyword evidence="3 7" id="KW-0489">Methyltransferase</keyword>
<dbReference type="InterPro" id="IPR029063">
    <property type="entry name" value="SAM-dependent_MTases_sf"/>
</dbReference>
<dbReference type="SUPFAM" id="SSF53335">
    <property type="entry name" value="S-adenosyl-L-methionine-dependent methyltransferases"/>
    <property type="match status" value="1"/>
</dbReference>
<evidence type="ECO:0000256" key="7">
    <source>
        <dbReference type="HAMAP-Rule" id="MF_01057"/>
    </source>
</evidence>
<gene>
    <name evidence="7 8" type="primary">trmB</name>
    <name evidence="8" type="ORF">RxyAA322_12750</name>
</gene>
<comment type="catalytic activity">
    <reaction evidence="1 7">
        <text>guanosine(46) in tRNA + S-adenosyl-L-methionine = N(7)-methylguanosine(46) in tRNA + S-adenosyl-L-homocysteine</text>
        <dbReference type="Rhea" id="RHEA:42708"/>
        <dbReference type="Rhea" id="RHEA-COMP:10188"/>
        <dbReference type="Rhea" id="RHEA-COMP:10189"/>
        <dbReference type="ChEBI" id="CHEBI:57856"/>
        <dbReference type="ChEBI" id="CHEBI:59789"/>
        <dbReference type="ChEBI" id="CHEBI:74269"/>
        <dbReference type="ChEBI" id="CHEBI:74480"/>
        <dbReference type="EC" id="2.1.1.33"/>
    </reaction>
</comment>
<evidence type="ECO:0000256" key="4">
    <source>
        <dbReference type="ARBA" id="ARBA00022679"/>
    </source>
</evidence>
<dbReference type="Gene3D" id="3.40.50.150">
    <property type="entry name" value="Vaccinia Virus protein VP39"/>
    <property type="match status" value="1"/>
</dbReference>
<reference evidence="8" key="1">
    <citation type="journal article" date="2019" name="Microbiol. Resour. Announc.">
        <title>Complete Genome Sequence of Rubrobacter xylanophilus Strain AA3-22, Isolated from Arima Onsen in Japan.</title>
        <authorList>
            <person name="Tomariguchi N."/>
            <person name="Miyazaki K."/>
        </authorList>
    </citation>
    <scope>NUCLEOTIDE SEQUENCE [LARGE SCALE GENOMIC DNA]</scope>
    <source>
        <strain evidence="8">AA3-22</strain>
    </source>
</reference>
<evidence type="ECO:0000256" key="3">
    <source>
        <dbReference type="ARBA" id="ARBA00022603"/>
    </source>
</evidence>
<dbReference type="GO" id="GO:0043527">
    <property type="term" value="C:tRNA methyltransferase complex"/>
    <property type="evidence" value="ECO:0007669"/>
    <property type="project" value="TreeGrafter"/>
</dbReference>
<evidence type="ECO:0000256" key="2">
    <source>
        <dbReference type="ARBA" id="ARBA00003015"/>
    </source>
</evidence>
<feature type="binding site" evidence="7">
    <location>
        <position position="100"/>
    </location>
    <ligand>
        <name>S-adenosyl-L-methionine</name>
        <dbReference type="ChEBI" id="CHEBI:59789"/>
    </ligand>
</feature>
<feature type="binding site" evidence="7">
    <location>
        <position position="73"/>
    </location>
    <ligand>
        <name>S-adenosyl-L-methionine</name>
        <dbReference type="ChEBI" id="CHEBI:59789"/>
    </ligand>
</feature>
<dbReference type="AlphaFoldDB" id="A0A510HHI3"/>
<feature type="binding site" evidence="7">
    <location>
        <position position="158"/>
    </location>
    <ligand>
        <name>substrate</name>
    </ligand>
</feature>
<dbReference type="Proteomes" id="UP000318065">
    <property type="component" value="Chromosome"/>
</dbReference>
<dbReference type="Pfam" id="PF02390">
    <property type="entry name" value="Methyltransf_4"/>
    <property type="match status" value="1"/>
</dbReference>
<feature type="binding site" evidence="7">
    <location>
        <position position="48"/>
    </location>
    <ligand>
        <name>S-adenosyl-L-methionine</name>
        <dbReference type="ChEBI" id="CHEBI:59789"/>
    </ligand>
</feature>
<dbReference type="HAMAP" id="MF_01057">
    <property type="entry name" value="tRNA_methyltr_TrmB"/>
    <property type="match status" value="1"/>
</dbReference>
<keyword evidence="6 7" id="KW-0819">tRNA processing</keyword>
<dbReference type="GO" id="GO:0008176">
    <property type="term" value="F:tRNA (guanine(46)-N7)-methyltransferase activity"/>
    <property type="evidence" value="ECO:0007669"/>
    <property type="project" value="UniProtKB-UniRule"/>
</dbReference>
<feature type="binding site" evidence="7">
    <location>
        <position position="122"/>
    </location>
    <ligand>
        <name>S-adenosyl-L-methionine</name>
        <dbReference type="ChEBI" id="CHEBI:59789"/>
    </ligand>
</feature>
<sequence length="215" mass="25311">MKVRPPDPETERRYLLRFTGRQLYHEAERLPGLSSPELFGDERPLELDVGCGTGEYICHLAQSDPEANFVGVDLHLKSLHKAVGRAAEAGLENIKFICADFRQMYPLLRPAALRAAYLHFPDPGIKPRYRKRRLFNERFLEEMHRAVVPGGKLSLVTDDEDYFRQMLELIERDGRWRRTHEEPYLVGFDPPVKSRFQRMWERRGRTIYRFELARP</sequence>
<dbReference type="CDD" id="cd02440">
    <property type="entry name" value="AdoMet_MTases"/>
    <property type="match status" value="1"/>
</dbReference>
<feature type="binding site" evidence="7">
    <location>
        <position position="126"/>
    </location>
    <ligand>
        <name>substrate</name>
    </ligand>
</feature>
<evidence type="ECO:0000256" key="1">
    <source>
        <dbReference type="ARBA" id="ARBA00000142"/>
    </source>
</evidence>
<evidence type="ECO:0000256" key="5">
    <source>
        <dbReference type="ARBA" id="ARBA00022691"/>
    </source>
</evidence>
<comment type="function">
    <text evidence="2 7">Catalyzes the formation of N(7)-methylguanine at position 46 (m7G46) in tRNA.</text>
</comment>
<name>A0A510HHI3_9ACTN</name>
<keyword evidence="5 7" id="KW-0949">S-adenosyl-L-methionine</keyword>
<dbReference type="EC" id="2.1.1.33" evidence="7"/>
<accession>A0A510HHI3</accession>
<dbReference type="NCBIfam" id="TIGR00091">
    <property type="entry name" value="tRNA (guanosine(46)-N7)-methyltransferase TrmB"/>
    <property type="match status" value="1"/>
</dbReference>
<dbReference type="PANTHER" id="PTHR23417:SF14">
    <property type="entry name" value="PENTACOTRIPEPTIDE-REPEAT REGION OF PRORP DOMAIN-CONTAINING PROTEIN"/>
    <property type="match status" value="1"/>
</dbReference>
<evidence type="ECO:0000313" key="9">
    <source>
        <dbReference type="Proteomes" id="UP000318065"/>
    </source>
</evidence>
<dbReference type="UniPathway" id="UPA00989"/>
<keyword evidence="9" id="KW-1185">Reference proteome</keyword>
<evidence type="ECO:0000256" key="6">
    <source>
        <dbReference type="ARBA" id="ARBA00022694"/>
    </source>
</evidence>
<dbReference type="RefSeq" id="WP_172620720.1">
    <property type="nucleotide sequence ID" value="NZ_AP019791.1"/>
</dbReference>
<dbReference type="InterPro" id="IPR003358">
    <property type="entry name" value="tRNA_(Gua-N-7)_MeTrfase_Trmb"/>
</dbReference>
<dbReference type="PROSITE" id="PS51625">
    <property type="entry name" value="SAM_MT_TRMB"/>
    <property type="match status" value="1"/>
</dbReference>
<comment type="similarity">
    <text evidence="7">Belongs to the class I-like SAM-binding methyltransferase superfamily. TrmB family.</text>
</comment>
<keyword evidence="4 7" id="KW-0808">Transferase</keyword>
<comment type="pathway">
    <text evidence="7">tRNA modification; N(7)-methylguanine-tRNA biosynthesis.</text>
</comment>
<comment type="caution">
    <text evidence="7">Lacks conserved residue(s) required for the propagation of feature annotation.</text>
</comment>
<dbReference type="PANTHER" id="PTHR23417">
    <property type="entry name" value="3-DEOXY-D-MANNO-OCTULOSONIC-ACID TRANSFERASE/TRNA GUANINE-N 7 - -METHYLTRANSFERASE"/>
    <property type="match status" value="1"/>
</dbReference>
<evidence type="ECO:0000313" key="8">
    <source>
        <dbReference type="EMBL" id="BBL79421.1"/>
    </source>
</evidence>
<protein>
    <recommendedName>
        <fullName evidence="7">tRNA (guanine-N(7)-)-methyltransferase</fullName>
        <ecNumber evidence="7">2.1.1.33</ecNumber>
    </recommendedName>
    <alternativeName>
        <fullName evidence="7">tRNA (guanine(46)-N(7))-methyltransferase</fullName>
    </alternativeName>
    <alternativeName>
        <fullName evidence="7">tRNA(m7G46)-methyltransferase</fullName>
    </alternativeName>
</protein>
<dbReference type="InterPro" id="IPR055361">
    <property type="entry name" value="tRNA_methyltr_TrmB_bact"/>
</dbReference>
<proteinExistence type="inferred from homology"/>